<evidence type="ECO:0000313" key="3">
    <source>
        <dbReference type="Proteomes" id="UP001259347"/>
    </source>
</evidence>
<dbReference type="Proteomes" id="UP001259347">
    <property type="component" value="Unassembled WGS sequence"/>
</dbReference>
<proteinExistence type="predicted"/>
<accession>A0ABU1SHU8</accession>
<keyword evidence="3" id="KW-1185">Reference proteome</keyword>
<evidence type="ECO:0000313" key="2">
    <source>
        <dbReference type="EMBL" id="MDR6868432.1"/>
    </source>
</evidence>
<name>A0ABU1SHU8_9MICO</name>
<organism evidence="2 3">
    <name type="scientific">Microbacterium resistens</name>
    <dbReference type="NCBI Taxonomy" id="156977"/>
    <lineage>
        <taxon>Bacteria</taxon>
        <taxon>Bacillati</taxon>
        <taxon>Actinomycetota</taxon>
        <taxon>Actinomycetes</taxon>
        <taxon>Micrococcales</taxon>
        <taxon>Microbacteriaceae</taxon>
        <taxon>Microbacterium</taxon>
    </lineage>
</organism>
<reference evidence="2 3" key="1">
    <citation type="submission" date="2023-07" db="EMBL/GenBank/DDBJ databases">
        <title>Sorghum-associated microbial communities from plants grown in Nebraska, USA.</title>
        <authorList>
            <person name="Schachtman D."/>
        </authorList>
    </citation>
    <scope>NUCLEOTIDE SEQUENCE [LARGE SCALE GENOMIC DNA]</scope>
    <source>
        <strain evidence="2 3">2980</strain>
    </source>
</reference>
<gene>
    <name evidence="2" type="ORF">J2Y69_003048</name>
</gene>
<dbReference type="EMBL" id="JAVDUM010000014">
    <property type="protein sequence ID" value="MDR6868432.1"/>
    <property type="molecule type" value="Genomic_DNA"/>
</dbReference>
<protein>
    <submittedName>
        <fullName evidence="2">Uncharacterized protein</fullName>
    </submittedName>
</protein>
<comment type="caution">
    <text evidence="2">The sequence shown here is derived from an EMBL/GenBank/DDBJ whole genome shotgun (WGS) entry which is preliminary data.</text>
</comment>
<feature type="region of interest" description="Disordered" evidence="1">
    <location>
        <begin position="1"/>
        <end position="27"/>
    </location>
</feature>
<evidence type="ECO:0000256" key="1">
    <source>
        <dbReference type="SAM" id="MobiDB-lite"/>
    </source>
</evidence>
<sequence length="106" mass="11918">MGSNKRYPNLGEDRRAEKIAASAPLQTLTPEELRTSRYPLTRDPQPAWVQAWVRYGDQPLRVRARAVMWTPHAVGVEFMIAGEVQRCWVWASAVEPVETAGPSNSV</sequence>